<reference evidence="4" key="3">
    <citation type="journal article" date="2019" name="Microbiol. Resour. Announc.">
        <title>Draft Genome Sequences of Type Strains of Gordonibacter faecihominis, Paraeggerthella hongkongensis, Parvibacter caecicola,Slackia equolifaciens, Slackia faecicanis, and Slackia isoflavoniconvertens.</title>
        <authorList>
            <person name="Danylec N."/>
            <person name="Stoll D.A."/>
            <person name="Dotsch A."/>
            <person name="Huch M."/>
        </authorList>
    </citation>
    <scope>NUCLEOTIDE SEQUENCE</scope>
    <source>
        <strain evidence="4">DSM 27213</strain>
    </source>
</reference>
<protein>
    <submittedName>
        <fullName evidence="3">Diguanylate cyclase</fullName>
    </submittedName>
    <submittedName>
        <fullName evidence="4">GGDEF domain-containing protein</fullName>
    </submittedName>
</protein>
<reference evidence="4" key="2">
    <citation type="journal article" date="2019" name="Int. J. Syst. Evol. Microbiol.">
        <title>Gordonibacter faecihominis is a later heterotypic synonym of Gordonibacter urolithinfaciens.</title>
        <authorList>
            <person name="Danylec N."/>
            <person name="Stoll D.A."/>
            <person name="Huch M."/>
        </authorList>
    </citation>
    <scope>NUCLEOTIDE SEQUENCE</scope>
    <source>
        <strain evidence="4">DSM 27213</strain>
    </source>
</reference>
<gene>
    <name evidence="4" type="ORF">DMP12_11055</name>
    <name evidence="3" type="ORF">GKG38_07620</name>
</gene>
<sequence>MRRSAWRGGFGFALLSLAAVALCAALGMAVYNEVKDIRRTDADNLLASFQQTIELKLKGGLGETGDLVAALEVDPSDEAWLPAAADALLARDEVVGVLYVVDDTMRYAFPESDFGNMVGRDLSQFTYVFTLAKYTDGFVVEGPVTLENGVESFVFVEPVDVDGAYHGEVAVALKADFVIEQLDLSLLEQGGYLYELWAVSPQDGRKDVIAVSDGGHDFSHAAKATFGMPSEWTLSVMPADGWVPGLWTAAIVAVATAISLLLVGLMFLGERTRRMERCVERAKRTDQETGMYNFDGFVEMLEKERLGPDSPLTLICATVDDFEETSIAMGRDARQEYLGKVLGEIDAAVRGNQVGARVGCGTFAVAIRGRVGKQVLVDTMRSLELALMWKVRAGDRKAFCRARSAAVYYPEDGDDLVALLERTIKLLDRDKPEGFGSNRRRRK</sequence>
<dbReference type="Proteomes" id="UP000462865">
    <property type="component" value="Unassembled WGS sequence"/>
</dbReference>
<evidence type="ECO:0000256" key="1">
    <source>
        <dbReference type="SAM" id="Phobius"/>
    </source>
</evidence>
<feature type="transmembrane region" description="Helical" evidence="1">
    <location>
        <begin position="246"/>
        <end position="268"/>
    </location>
</feature>
<keyword evidence="1" id="KW-0812">Transmembrane</keyword>
<feature type="domain" description="GGDEF" evidence="2">
    <location>
        <begin position="272"/>
        <end position="441"/>
    </location>
</feature>
<evidence type="ECO:0000259" key="2">
    <source>
        <dbReference type="SMART" id="SM00267"/>
    </source>
</evidence>
<dbReference type="Gene3D" id="3.30.70.270">
    <property type="match status" value="1"/>
</dbReference>
<name>A0A423UIA8_9ACTN</name>
<dbReference type="EMBL" id="QIBW01000014">
    <property type="protein sequence ID" value="ROT88759.1"/>
    <property type="molecule type" value="Genomic_DNA"/>
</dbReference>
<dbReference type="InterPro" id="IPR029787">
    <property type="entry name" value="Nucleotide_cyclase"/>
</dbReference>
<evidence type="ECO:0000313" key="6">
    <source>
        <dbReference type="Proteomes" id="UP000462865"/>
    </source>
</evidence>
<dbReference type="InterPro" id="IPR043128">
    <property type="entry name" value="Rev_trsase/Diguanyl_cyclase"/>
</dbReference>
<reference evidence="5" key="1">
    <citation type="submission" date="2018-05" db="EMBL/GenBank/DDBJ databases">
        <title>Genome Sequencing of selected type strains of the family Eggerthellaceae.</title>
        <authorList>
            <person name="Danylec N."/>
            <person name="Stoll D.A."/>
            <person name="Doetsch A."/>
            <person name="Huch M."/>
        </authorList>
    </citation>
    <scope>NUCLEOTIDE SEQUENCE [LARGE SCALE GENOMIC DNA]</scope>
    <source>
        <strain evidence="5">DSM 27213</strain>
    </source>
</reference>
<evidence type="ECO:0000313" key="5">
    <source>
        <dbReference type="Proteomes" id="UP000285258"/>
    </source>
</evidence>
<accession>A0A423UIA8</accession>
<dbReference type="InterPro" id="IPR000160">
    <property type="entry name" value="GGDEF_dom"/>
</dbReference>
<dbReference type="RefSeq" id="WP_096228468.1">
    <property type="nucleotide sequence ID" value="NZ_CP168029.1"/>
</dbReference>
<dbReference type="AlphaFoldDB" id="A0A423UIA8"/>
<evidence type="ECO:0000313" key="3">
    <source>
        <dbReference type="EMBL" id="MSA94928.1"/>
    </source>
</evidence>
<proteinExistence type="predicted"/>
<evidence type="ECO:0000313" key="4">
    <source>
        <dbReference type="EMBL" id="ROT88759.1"/>
    </source>
</evidence>
<reference evidence="3 6" key="4">
    <citation type="journal article" date="2019" name="Nat. Med.">
        <title>A library of human gut bacterial isolates paired with longitudinal multiomics data enables mechanistic microbiome research.</title>
        <authorList>
            <person name="Poyet M."/>
            <person name="Groussin M."/>
            <person name="Gibbons S.M."/>
            <person name="Avila-Pacheco J."/>
            <person name="Jiang X."/>
            <person name="Kearney S.M."/>
            <person name="Perrotta A.R."/>
            <person name="Berdy B."/>
            <person name="Zhao S."/>
            <person name="Lieberman T.D."/>
            <person name="Swanson P.K."/>
            <person name="Smith M."/>
            <person name="Roesemann S."/>
            <person name="Alexander J.E."/>
            <person name="Rich S.A."/>
            <person name="Livny J."/>
            <person name="Vlamakis H."/>
            <person name="Clish C."/>
            <person name="Bullock K."/>
            <person name="Deik A."/>
            <person name="Scott J."/>
            <person name="Pierce K.A."/>
            <person name="Xavier R.J."/>
            <person name="Alm E.J."/>
        </authorList>
    </citation>
    <scope>NUCLEOTIDE SEQUENCE [LARGE SCALE GENOMIC DNA]</scope>
    <source>
        <strain evidence="3 6">BIOML-A1</strain>
    </source>
</reference>
<comment type="caution">
    <text evidence="4">The sequence shown here is derived from an EMBL/GenBank/DDBJ whole genome shotgun (WGS) entry which is preliminary data.</text>
</comment>
<dbReference type="EMBL" id="WKZA01000028">
    <property type="protein sequence ID" value="MSA94928.1"/>
    <property type="molecule type" value="Genomic_DNA"/>
</dbReference>
<keyword evidence="1" id="KW-0472">Membrane</keyword>
<dbReference type="SMART" id="SM00267">
    <property type="entry name" value="GGDEF"/>
    <property type="match status" value="1"/>
</dbReference>
<organism evidence="4 5">
    <name type="scientific">Gordonibacter urolithinfaciens</name>
    <dbReference type="NCBI Taxonomy" id="1335613"/>
    <lineage>
        <taxon>Bacteria</taxon>
        <taxon>Bacillati</taxon>
        <taxon>Actinomycetota</taxon>
        <taxon>Coriobacteriia</taxon>
        <taxon>Eggerthellales</taxon>
        <taxon>Eggerthellaceae</taxon>
        <taxon>Gordonibacter</taxon>
    </lineage>
</organism>
<keyword evidence="1" id="KW-1133">Transmembrane helix</keyword>
<dbReference type="SUPFAM" id="SSF55073">
    <property type="entry name" value="Nucleotide cyclase"/>
    <property type="match status" value="1"/>
</dbReference>
<dbReference type="Proteomes" id="UP000285258">
    <property type="component" value="Unassembled WGS sequence"/>
</dbReference>